<feature type="transmembrane region" description="Helical" evidence="2">
    <location>
        <begin position="34"/>
        <end position="55"/>
    </location>
</feature>
<proteinExistence type="predicted"/>
<feature type="repeat" description="TPR" evidence="1">
    <location>
        <begin position="178"/>
        <end position="211"/>
    </location>
</feature>
<organism evidence="3 4">
    <name type="scientific">Siphonobacter curvatus</name>
    <dbReference type="NCBI Taxonomy" id="2094562"/>
    <lineage>
        <taxon>Bacteria</taxon>
        <taxon>Pseudomonadati</taxon>
        <taxon>Bacteroidota</taxon>
        <taxon>Cytophagia</taxon>
        <taxon>Cytophagales</taxon>
        <taxon>Cytophagaceae</taxon>
        <taxon>Siphonobacter</taxon>
    </lineage>
</organism>
<sequence length="230" mass="25098">MAKKNSGLEFLESPEGLAGEFGKAQSFFDKNQKVVYGIIAAAIAAVGLFFGYQYWQDTQNAEASAILYPAVNEFEADSLNKALKGGPGVEGLTAIADEYGSTKAGKLASFYAGVALLKQGKYDQAIEQLKDFSSNDLLIQARAYALIGDAYLEKKDASNAIDYYKKAADYKPNKFFTPTYLLKLATAYEVANQNKEAIDSYSKIIENYPQSAEYVTAKKYKAILEGPASE</sequence>
<dbReference type="Pfam" id="PF13432">
    <property type="entry name" value="TPR_16"/>
    <property type="match status" value="1"/>
</dbReference>
<dbReference type="Proteomes" id="UP000239590">
    <property type="component" value="Unassembled WGS sequence"/>
</dbReference>
<dbReference type="OrthoDB" id="9808622at2"/>
<dbReference type="InterPro" id="IPR019734">
    <property type="entry name" value="TPR_rpt"/>
</dbReference>
<evidence type="ECO:0000313" key="3">
    <source>
        <dbReference type="EMBL" id="PQA53010.1"/>
    </source>
</evidence>
<dbReference type="AlphaFoldDB" id="A0A2S7IEM1"/>
<dbReference type="EMBL" id="PTRA01000011">
    <property type="protein sequence ID" value="PQA53010.1"/>
    <property type="molecule type" value="Genomic_DNA"/>
</dbReference>
<keyword evidence="1" id="KW-0802">TPR repeat</keyword>
<protein>
    <submittedName>
        <fullName evidence="3">Cytochrome C biosynthesis protein</fullName>
    </submittedName>
</protein>
<keyword evidence="2" id="KW-1133">Transmembrane helix</keyword>
<accession>A0A2S7IEM1</accession>
<keyword evidence="2" id="KW-0812">Transmembrane</keyword>
<dbReference type="PROSITE" id="PS50293">
    <property type="entry name" value="TPR_REGION"/>
    <property type="match status" value="1"/>
</dbReference>
<evidence type="ECO:0000256" key="2">
    <source>
        <dbReference type="SAM" id="Phobius"/>
    </source>
</evidence>
<reference evidence="4" key="1">
    <citation type="submission" date="2018-02" db="EMBL/GenBank/DDBJ databases">
        <title>Genome sequencing of Solimonas sp. HR-BB.</title>
        <authorList>
            <person name="Lee Y."/>
            <person name="Jeon C.O."/>
        </authorList>
    </citation>
    <scope>NUCLEOTIDE SEQUENCE [LARGE SCALE GENOMIC DNA]</scope>
    <source>
        <strain evidence="4">HR-U</strain>
    </source>
</reference>
<name>A0A2S7IEM1_9BACT</name>
<keyword evidence="4" id="KW-1185">Reference proteome</keyword>
<gene>
    <name evidence="3" type="ORF">C5O19_25310</name>
</gene>
<comment type="caution">
    <text evidence="3">The sequence shown here is derived from an EMBL/GenBank/DDBJ whole genome shotgun (WGS) entry which is preliminary data.</text>
</comment>
<dbReference type="Pfam" id="PF13174">
    <property type="entry name" value="TPR_6"/>
    <property type="match status" value="1"/>
</dbReference>
<dbReference type="InterPro" id="IPR026039">
    <property type="entry name" value="YfgM"/>
</dbReference>
<dbReference type="GO" id="GO:0044877">
    <property type="term" value="F:protein-containing complex binding"/>
    <property type="evidence" value="ECO:0007669"/>
    <property type="project" value="InterPro"/>
</dbReference>
<dbReference type="InterPro" id="IPR011990">
    <property type="entry name" value="TPR-like_helical_dom_sf"/>
</dbReference>
<dbReference type="PROSITE" id="PS50005">
    <property type="entry name" value="TPR"/>
    <property type="match status" value="2"/>
</dbReference>
<dbReference type="Gene3D" id="1.25.40.10">
    <property type="entry name" value="Tetratricopeptide repeat domain"/>
    <property type="match status" value="1"/>
</dbReference>
<dbReference type="RefSeq" id="WP_104716165.1">
    <property type="nucleotide sequence ID" value="NZ_PTRA01000011.1"/>
</dbReference>
<keyword evidence="2" id="KW-0472">Membrane</keyword>
<dbReference type="PANTHER" id="PTHR38035:SF1">
    <property type="entry name" value="ANCILLARY SECYEG TRANSLOCON SUBUNIT"/>
    <property type="match status" value="1"/>
</dbReference>
<dbReference type="PANTHER" id="PTHR38035">
    <property type="entry name" value="UPF0070 PROTEIN YFGM"/>
    <property type="match status" value="1"/>
</dbReference>
<dbReference type="SUPFAM" id="SSF48452">
    <property type="entry name" value="TPR-like"/>
    <property type="match status" value="1"/>
</dbReference>
<feature type="repeat" description="TPR" evidence="1">
    <location>
        <begin position="141"/>
        <end position="174"/>
    </location>
</feature>
<evidence type="ECO:0000313" key="4">
    <source>
        <dbReference type="Proteomes" id="UP000239590"/>
    </source>
</evidence>
<evidence type="ECO:0000256" key="1">
    <source>
        <dbReference type="PROSITE-ProRule" id="PRU00339"/>
    </source>
</evidence>
<dbReference type="SMART" id="SM00028">
    <property type="entry name" value="TPR"/>
    <property type="match status" value="2"/>
</dbReference>